<dbReference type="Proteomes" id="UP000274429">
    <property type="component" value="Unassembled WGS sequence"/>
</dbReference>
<dbReference type="AlphaFoldDB" id="A0A0R3X4K9"/>
<dbReference type="PANTHER" id="PTHR46551">
    <property type="entry name" value="SAP DOMAIN-CONTAINING RIBONUCLEOPROTEIN"/>
    <property type="match status" value="1"/>
</dbReference>
<evidence type="ECO:0000259" key="4">
    <source>
        <dbReference type="PROSITE" id="PS50800"/>
    </source>
</evidence>
<accession>A0A0R3X4K9</accession>
<dbReference type="SMART" id="SM00513">
    <property type="entry name" value="SAP"/>
    <property type="match status" value="1"/>
</dbReference>
<dbReference type="GO" id="GO:0016973">
    <property type="term" value="P:poly(A)+ mRNA export from nucleus"/>
    <property type="evidence" value="ECO:0007669"/>
    <property type="project" value="TreeGrafter"/>
</dbReference>
<comment type="similarity">
    <text evidence="2">Belongs to the SAP domain-containing ribonucleoprotein family.</text>
</comment>
<keyword evidence="6" id="KW-1185">Reference proteome</keyword>
<feature type="region of interest" description="Disordered" evidence="3">
    <location>
        <begin position="58"/>
        <end position="112"/>
    </location>
</feature>
<feature type="domain" description="SAP" evidence="4">
    <location>
        <begin position="9"/>
        <end position="43"/>
    </location>
</feature>
<dbReference type="WBParaSite" id="TTAC_0000835301-mRNA-1">
    <property type="protein sequence ID" value="TTAC_0000835301-mRNA-1"/>
    <property type="gene ID" value="TTAC_0000835301"/>
</dbReference>
<dbReference type="PROSITE" id="PS50800">
    <property type="entry name" value="SAP"/>
    <property type="match status" value="1"/>
</dbReference>
<dbReference type="GO" id="GO:0005634">
    <property type="term" value="C:nucleus"/>
    <property type="evidence" value="ECO:0007669"/>
    <property type="project" value="TreeGrafter"/>
</dbReference>
<feature type="compositionally biased region" description="Acidic residues" evidence="3">
    <location>
        <begin position="58"/>
        <end position="67"/>
    </location>
</feature>
<reference evidence="7" key="1">
    <citation type="submission" date="2016-04" db="UniProtKB">
        <authorList>
            <consortium name="WormBaseParasite"/>
        </authorList>
    </citation>
    <scope>IDENTIFICATION</scope>
</reference>
<reference evidence="5 6" key="2">
    <citation type="submission" date="2018-11" db="EMBL/GenBank/DDBJ databases">
        <authorList>
            <consortium name="Pathogen Informatics"/>
        </authorList>
    </citation>
    <scope>NUCLEOTIDE SEQUENCE [LARGE SCALE GENOMIC DNA]</scope>
</reference>
<dbReference type="Pfam" id="PF02037">
    <property type="entry name" value="SAP"/>
    <property type="match status" value="1"/>
</dbReference>
<name>A0A0R3X4K9_HYDTA</name>
<dbReference type="STRING" id="6205.A0A0R3X4K9"/>
<evidence type="ECO:0000313" key="7">
    <source>
        <dbReference type="WBParaSite" id="TTAC_0000835301-mRNA-1"/>
    </source>
</evidence>
<organism evidence="7">
    <name type="scientific">Hydatigena taeniaeformis</name>
    <name type="common">Feline tapeworm</name>
    <name type="synonym">Taenia taeniaeformis</name>
    <dbReference type="NCBI Taxonomy" id="6205"/>
    <lineage>
        <taxon>Eukaryota</taxon>
        <taxon>Metazoa</taxon>
        <taxon>Spiralia</taxon>
        <taxon>Lophotrochozoa</taxon>
        <taxon>Platyhelminthes</taxon>
        <taxon>Cestoda</taxon>
        <taxon>Eucestoda</taxon>
        <taxon>Cyclophyllidea</taxon>
        <taxon>Taeniidae</taxon>
        <taxon>Hydatigera</taxon>
    </lineage>
</organism>
<dbReference type="Gene3D" id="1.10.720.30">
    <property type="entry name" value="SAP domain"/>
    <property type="match status" value="1"/>
</dbReference>
<evidence type="ECO:0000256" key="3">
    <source>
        <dbReference type="SAM" id="MobiDB-lite"/>
    </source>
</evidence>
<evidence type="ECO:0000256" key="1">
    <source>
        <dbReference type="ARBA" id="ARBA00022553"/>
    </source>
</evidence>
<evidence type="ECO:0000313" key="5">
    <source>
        <dbReference type="EMBL" id="VDM32871.1"/>
    </source>
</evidence>
<dbReference type="InterPro" id="IPR052240">
    <property type="entry name" value="SAP_domain_ribonucleoprotein"/>
</dbReference>
<dbReference type="EMBL" id="UYWX01020486">
    <property type="protein sequence ID" value="VDM32871.1"/>
    <property type="molecule type" value="Genomic_DNA"/>
</dbReference>
<keyword evidence="1" id="KW-0597">Phosphoprotein</keyword>
<evidence type="ECO:0000313" key="6">
    <source>
        <dbReference type="Proteomes" id="UP000274429"/>
    </source>
</evidence>
<gene>
    <name evidence="5" type="ORF">TTAC_LOCUS8338</name>
</gene>
<dbReference type="InterPro" id="IPR003034">
    <property type="entry name" value="SAP_dom"/>
</dbReference>
<proteinExistence type="inferred from homology"/>
<dbReference type="OrthoDB" id="5837849at2759"/>
<sequence>MSGKTQAELKKLKLAELKKLCVLSSLPVSGSKQELVDRILAHEAGDSVVTVQPEEEAELLDEDDITADDVGVAAPTTALSTEDQQLQREAPAEDGSEKTAAPVVRTDVSKMTQEERIALRKQRFGGCDDGAASITSSVSAPRPLGNAADWEKRMERARRFGLPVATVPKSDSERWKARAMRFGVNGSKQVGITENSEELERKRKRLERFGGTLSEEEKRKNARAIRFGLCEAKKMRNESEGVR</sequence>
<evidence type="ECO:0000256" key="2">
    <source>
        <dbReference type="ARBA" id="ARBA00046328"/>
    </source>
</evidence>
<protein>
    <submittedName>
        <fullName evidence="7">SAP domain-containing protein</fullName>
    </submittedName>
</protein>
<dbReference type="InterPro" id="IPR036361">
    <property type="entry name" value="SAP_dom_sf"/>
</dbReference>
<dbReference type="SUPFAM" id="SSF68906">
    <property type="entry name" value="SAP domain"/>
    <property type="match status" value="1"/>
</dbReference>
<dbReference type="PANTHER" id="PTHR46551:SF1">
    <property type="entry name" value="SAP DOMAIN-CONTAINING RIBONUCLEOPROTEIN"/>
    <property type="match status" value="1"/>
</dbReference>